<sequence length="187" mass="20477">MLLRALGPLISVIPKYGFTGLLLFLSPPYSLLLPPTTSSDFAGVRIPYKMVGSSRSSKAPNTAADGKSGNKRKKMTGEVEGNNSHAADGQVARKRQKTQQAADSNSNSKADPSKLAKTKDGSTATSDGQSSVQDKNDKENASNKKKVKNPKPVTKAQLADLWKQVKELEKRRDAYRVYHRILTYKDR</sequence>
<dbReference type="EMBL" id="CAOQHR010000001">
    <property type="protein sequence ID" value="CAI6256470.1"/>
    <property type="molecule type" value="Genomic_DNA"/>
</dbReference>
<keyword evidence="3" id="KW-1185">Reference proteome</keyword>
<name>A0A9W4U4E2_9PLEO</name>
<reference evidence="2" key="1">
    <citation type="submission" date="2023-01" db="EMBL/GenBank/DDBJ databases">
        <authorList>
            <person name="Van Ghelder C."/>
            <person name="Rancurel C."/>
        </authorList>
    </citation>
    <scope>NUCLEOTIDE SEQUENCE</scope>
    <source>
        <strain evidence="2">CNCM I-4278</strain>
    </source>
</reference>
<dbReference type="AlphaFoldDB" id="A0A9W4U4E2"/>
<feature type="compositionally biased region" description="Polar residues" evidence="1">
    <location>
        <begin position="98"/>
        <end position="110"/>
    </location>
</feature>
<feature type="region of interest" description="Disordered" evidence="1">
    <location>
        <begin position="52"/>
        <end position="154"/>
    </location>
</feature>
<evidence type="ECO:0000313" key="3">
    <source>
        <dbReference type="Proteomes" id="UP001152607"/>
    </source>
</evidence>
<organism evidence="2 3">
    <name type="scientific">Periconia digitata</name>
    <dbReference type="NCBI Taxonomy" id="1303443"/>
    <lineage>
        <taxon>Eukaryota</taxon>
        <taxon>Fungi</taxon>
        <taxon>Dikarya</taxon>
        <taxon>Ascomycota</taxon>
        <taxon>Pezizomycotina</taxon>
        <taxon>Dothideomycetes</taxon>
        <taxon>Pleosporomycetidae</taxon>
        <taxon>Pleosporales</taxon>
        <taxon>Massarineae</taxon>
        <taxon>Periconiaceae</taxon>
        <taxon>Periconia</taxon>
    </lineage>
</organism>
<evidence type="ECO:0000256" key="1">
    <source>
        <dbReference type="SAM" id="MobiDB-lite"/>
    </source>
</evidence>
<comment type="caution">
    <text evidence="2">The sequence shown here is derived from an EMBL/GenBank/DDBJ whole genome shotgun (WGS) entry which is preliminary data.</text>
</comment>
<accession>A0A9W4U4E2</accession>
<dbReference type="Proteomes" id="UP001152607">
    <property type="component" value="Unassembled WGS sequence"/>
</dbReference>
<proteinExistence type="predicted"/>
<feature type="compositionally biased region" description="Polar residues" evidence="1">
    <location>
        <begin position="121"/>
        <end position="133"/>
    </location>
</feature>
<gene>
    <name evidence="2" type="ORF">PDIGIT_LOCUS1174</name>
</gene>
<evidence type="ECO:0000313" key="2">
    <source>
        <dbReference type="EMBL" id="CAI6256470.1"/>
    </source>
</evidence>
<feature type="compositionally biased region" description="Basic and acidic residues" evidence="1">
    <location>
        <begin position="111"/>
        <end position="120"/>
    </location>
</feature>
<protein>
    <submittedName>
        <fullName evidence="2">Uncharacterized protein</fullName>
    </submittedName>
</protein>